<dbReference type="PANTHER" id="PTHR11075:SF54">
    <property type="entry name" value="LARGE RIBOSOMAL SUBUNIT PROTEIN ML62"/>
    <property type="match status" value="1"/>
</dbReference>
<sequence length="142" mass="16511">MSDLVVNRRLTLPAESIQISHSRSSGPGGQNVNKVNSRVTLRWSPGQCDAMPEDWKRRFMARHSNRITRDGDLVLHSDRFRDQPSNLADVRQRLVDLLLECQWPPKARKATRPSRSSNKKRLNKKKQHSQKKQLRRSPIPRD</sequence>
<keyword evidence="4" id="KW-1185">Reference proteome</keyword>
<dbReference type="InterPro" id="IPR052104">
    <property type="entry name" value="Mito_Release_Factor_mL62"/>
</dbReference>
<name>A0A5C5Y2S4_9PLAN</name>
<accession>A0A5C5Y2S4</accession>
<evidence type="ECO:0000313" key="4">
    <source>
        <dbReference type="Proteomes" id="UP000317238"/>
    </source>
</evidence>
<dbReference type="GO" id="GO:0016150">
    <property type="term" value="F:translation release factor activity, codon nonspecific"/>
    <property type="evidence" value="ECO:0007669"/>
    <property type="project" value="TreeGrafter"/>
</dbReference>
<evidence type="ECO:0000259" key="2">
    <source>
        <dbReference type="Pfam" id="PF00472"/>
    </source>
</evidence>
<reference evidence="3 4" key="1">
    <citation type="submission" date="2019-02" db="EMBL/GenBank/DDBJ databases">
        <title>Deep-cultivation of Planctomycetes and their phenomic and genomic characterization uncovers novel biology.</title>
        <authorList>
            <person name="Wiegand S."/>
            <person name="Jogler M."/>
            <person name="Boedeker C."/>
            <person name="Pinto D."/>
            <person name="Vollmers J."/>
            <person name="Rivas-Marin E."/>
            <person name="Kohn T."/>
            <person name="Peeters S.H."/>
            <person name="Heuer A."/>
            <person name="Rast P."/>
            <person name="Oberbeckmann S."/>
            <person name="Bunk B."/>
            <person name="Jeske O."/>
            <person name="Meyerdierks A."/>
            <person name="Storesund J.E."/>
            <person name="Kallscheuer N."/>
            <person name="Luecker S."/>
            <person name="Lage O.M."/>
            <person name="Pohl T."/>
            <person name="Merkel B.J."/>
            <person name="Hornburger P."/>
            <person name="Mueller R.-W."/>
            <person name="Bruemmer F."/>
            <person name="Labrenz M."/>
            <person name="Spormann A.M."/>
            <person name="Op Den Camp H."/>
            <person name="Overmann J."/>
            <person name="Amann R."/>
            <person name="Jetten M.S.M."/>
            <person name="Mascher T."/>
            <person name="Medema M.H."/>
            <person name="Devos D.P."/>
            <person name="Kaster A.-K."/>
            <person name="Ovreas L."/>
            <person name="Rohde M."/>
            <person name="Galperin M.Y."/>
            <person name="Jogler C."/>
        </authorList>
    </citation>
    <scope>NUCLEOTIDE SEQUENCE [LARGE SCALE GENOMIC DNA]</scope>
    <source>
        <strain evidence="3 4">Pan14r</strain>
    </source>
</reference>
<organism evidence="3 4">
    <name type="scientific">Crateriforma conspicua</name>
    <dbReference type="NCBI Taxonomy" id="2527996"/>
    <lineage>
        <taxon>Bacteria</taxon>
        <taxon>Pseudomonadati</taxon>
        <taxon>Planctomycetota</taxon>
        <taxon>Planctomycetia</taxon>
        <taxon>Planctomycetales</taxon>
        <taxon>Planctomycetaceae</taxon>
        <taxon>Crateriforma</taxon>
    </lineage>
</organism>
<dbReference type="SUPFAM" id="SSF110916">
    <property type="entry name" value="Peptidyl-tRNA hydrolase domain-like"/>
    <property type="match status" value="1"/>
</dbReference>
<dbReference type="InterPro" id="IPR000352">
    <property type="entry name" value="Pep_chain_release_fac_I"/>
</dbReference>
<feature type="domain" description="Prokaryotic-type class I peptide chain release factors" evidence="2">
    <location>
        <begin position="10"/>
        <end position="135"/>
    </location>
</feature>
<dbReference type="OrthoDB" id="9815709at2"/>
<dbReference type="PANTHER" id="PTHR11075">
    <property type="entry name" value="PEPTIDE CHAIN RELEASE FACTOR"/>
    <property type="match status" value="1"/>
</dbReference>
<proteinExistence type="predicted"/>
<feature type="compositionally biased region" description="Basic residues" evidence="1">
    <location>
        <begin position="106"/>
        <end position="135"/>
    </location>
</feature>
<dbReference type="Gene3D" id="3.30.160.20">
    <property type="match status" value="1"/>
</dbReference>
<dbReference type="EMBL" id="SJPL01000001">
    <property type="protein sequence ID" value="TWT70046.1"/>
    <property type="molecule type" value="Genomic_DNA"/>
</dbReference>
<evidence type="ECO:0000256" key="1">
    <source>
        <dbReference type="SAM" id="MobiDB-lite"/>
    </source>
</evidence>
<keyword evidence="3" id="KW-0378">Hydrolase</keyword>
<dbReference type="RefSeq" id="WP_146440616.1">
    <property type="nucleotide sequence ID" value="NZ_SJPL01000001.1"/>
</dbReference>
<dbReference type="NCBIfam" id="NF006718">
    <property type="entry name" value="PRK09256.1"/>
    <property type="match status" value="1"/>
</dbReference>
<comment type="caution">
    <text evidence="3">The sequence shown here is derived from an EMBL/GenBank/DDBJ whole genome shotgun (WGS) entry which is preliminary data.</text>
</comment>
<dbReference type="Proteomes" id="UP000317238">
    <property type="component" value="Unassembled WGS sequence"/>
</dbReference>
<gene>
    <name evidence="3" type="primary">arfB</name>
    <name evidence="3" type="ORF">Pan14r_23440</name>
</gene>
<protein>
    <submittedName>
        <fullName evidence="3">Peptidyl-tRNA hydrolase ArfB</fullName>
        <ecNumber evidence="3">3.1.1.29</ecNumber>
    </submittedName>
</protein>
<dbReference type="AlphaFoldDB" id="A0A5C5Y2S4"/>
<dbReference type="EC" id="3.1.1.29" evidence="3"/>
<dbReference type="GO" id="GO:0004045">
    <property type="term" value="F:peptidyl-tRNA hydrolase activity"/>
    <property type="evidence" value="ECO:0007669"/>
    <property type="project" value="UniProtKB-EC"/>
</dbReference>
<dbReference type="FunFam" id="3.30.160.20:FF:000046">
    <property type="entry name" value="Peptidyl-tRNA hydrolase ICT1"/>
    <property type="match status" value="1"/>
</dbReference>
<evidence type="ECO:0000313" key="3">
    <source>
        <dbReference type="EMBL" id="TWT70046.1"/>
    </source>
</evidence>
<feature type="region of interest" description="Disordered" evidence="1">
    <location>
        <begin position="105"/>
        <end position="142"/>
    </location>
</feature>
<dbReference type="Pfam" id="PF00472">
    <property type="entry name" value="RF-1"/>
    <property type="match status" value="1"/>
</dbReference>